<evidence type="ECO:0000313" key="1">
    <source>
        <dbReference type="EMBL" id="MBX44856.1"/>
    </source>
</evidence>
<sequence>MEMITFPFSYDLDFLTWGLSCELRAWSFTYHGY</sequence>
<name>A0A2P2NQR6_RHIMU</name>
<proteinExistence type="predicted"/>
<dbReference type="AlphaFoldDB" id="A0A2P2NQR6"/>
<reference evidence="1" key="1">
    <citation type="submission" date="2018-02" db="EMBL/GenBank/DDBJ databases">
        <title>Rhizophora mucronata_Transcriptome.</title>
        <authorList>
            <person name="Meera S.P."/>
            <person name="Sreeshan A."/>
            <person name="Augustine A."/>
        </authorList>
    </citation>
    <scope>NUCLEOTIDE SEQUENCE</scope>
    <source>
        <tissue evidence="1">Leaf</tissue>
    </source>
</reference>
<protein>
    <submittedName>
        <fullName evidence="1">Uncharacterized protein</fullName>
    </submittedName>
</protein>
<organism evidence="1">
    <name type="scientific">Rhizophora mucronata</name>
    <name type="common">Asiatic mangrove</name>
    <dbReference type="NCBI Taxonomy" id="61149"/>
    <lineage>
        <taxon>Eukaryota</taxon>
        <taxon>Viridiplantae</taxon>
        <taxon>Streptophyta</taxon>
        <taxon>Embryophyta</taxon>
        <taxon>Tracheophyta</taxon>
        <taxon>Spermatophyta</taxon>
        <taxon>Magnoliopsida</taxon>
        <taxon>eudicotyledons</taxon>
        <taxon>Gunneridae</taxon>
        <taxon>Pentapetalae</taxon>
        <taxon>rosids</taxon>
        <taxon>fabids</taxon>
        <taxon>Malpighiales</taxon>
        <taxon>Rhizophoraceae</taxon>
        <taxon>Rhizophora</taxon>
    </lineage>
</organism>
<dbReference type="EMBL" id="GGEC01064372">
    <property type="protein sequence ID" value="MBX44856.1"/>
    <property type="molecule type" value="Transcribed_RNA"/>
</dbReference>
<accession>A0A2P2NQR6</accession>